<gene>
    <name evidence="1" type="ORF">NRB20_13950</name>
</gene>
<comment type="caution">
    <text evidence="1">The sequence shown here is derived from an EMBL/GenBank/DDBJ whole genome shotgun (WGS) entry which is preliminary data.</text>
</comment>
<keyword evidence="2" id="KW-1185">Reference proteome</keyword>
<evidence type="ECO:0000313" key="2">
    <source>
        <dbReference type="Proteomes" id="UP000438448"/>
    </source>
</evidence>
<name>A0A7K0CZD7_9NOCA</name>
<evidence type="ECO:0000313" key="1">
    <source>
        <dbReference type="EMBL" id="MQY18322.1"/>
    </source>
</evidence>
<proteinExistence type="predicted"/>
<reference evidence="1 2" key="1">
    <citation type="submission" date="2019-10" db="EMBL/GenBank/DDBJ databases">
        <title>Nocardia macrotermitis sp. nov. and Nocardia aurantia sp. nov., isolated from the gut of fungus growing-termite Macrotermes natalensis.</title>
        <authorList>
            <person name="Benndorf R."/>
            <person name="Schwitalla J."/>
            <person name="Martin K."/>
            <person name="De Beer W."/>
            <person name="Kaster A.-K."/>
            <person name="Vollmers J."/>
            <person name="Poulsen M."/>
            <person name="Beemelmanns C."/>
        </authorList>
    </citation>
    <scope>NUCLEOTIDE SEQUENCE [LARGE SCALE GENOMIC DNA]</scope>
    <source>
        <strain evidence="1 2">RB20</strain>
    </source>
</reference>
<dbReference type="EMBL" id="WEGK01000002">
    <property type="protein sequence ID" value="MQY18322.1"/>
    <property type="molecule type" value="Genomic_DNA"/>
</dbReference>
<dbReference type="Proteomes" id="UP000438448">
    <property type="component" value="Unassembled WGS sequence"/>
</dbReference>
<organism evidence="1 2">
    <name type="scientific">Nocardia macrotermitis</name>
    <dbReference type="NCBI Taxonomy" id="2585198"/>
    <lineage>
        <taxon>Bacteria</taxon>
        <taxon>Bacillati</taxon>
        <taxon>Actinomycetota</taxon>
        <taxon>Actinomycetes</taxon>
        <taxon>Mycobacteriales</taxon>
        <taxon>Nocardiaceae</taxon>
        <taxon>Nocardia</taxon>
    </lineage>
</organism>
<accession>A0A7K0CZD7</accession>
<dbReference type="AlphaFoldDB" id="A0A7K0CZD7"/>
<protein>
    <submittedName>
        <fullName evidence="1">Uncharacterized protein</fullName>
    </submittedName>
</protein>
<sequence length="37" mass="4056">MGRKGFGREAFECVLEHEPAQGVSVHHRDSEDESGTA</sequence>